<evidence type="ECO:0000256" key="20">
    <source>
        <dbReference type="PROSITE-ProRule" id="PRU00283"/>
    </source>
</evidence>
<comment type="subcellular location">
    <subcellularLocation>
        <location evidence="2">Cell membrane</location>
    </subcellularLocation>
    <subcellularLocation>
        <location evidence="19">Cytoplasm</location>
        <location evidence="19">Cytoskeleton</location>
        <location evidence="19">Phragmoplast</location>
    </subcellularLocation>
    <subcellularLocation>
        <location evidence="1">Membrane</location>
        <topology evidence="1">Single-pass membrane protein</topology>
    </subcellularLocation>
</comment>
<dbReference type="GO" id="GO:0007018">
    <property type="term" value="P:microtubule-based movement"/>
    <property type="evidence" value="ECO:0007669"/>
    <property type="project" value="InterPro"/>
</dbReference>
<evidence type="ECO:0000256" key="22">
    <source>
        <dbReference type="SAM" id="MobiDB-lite"/>
    </source>
</evidence>
<organism evidence="24 25">
    <name type="scientific">Heracleum sosnowskyi</name>
    <dbReference type="NCBI Taxonomy" id="360622"/>
    <lineage>
        <taxon>Eukaryota</taxon>
        <taxon>Viridiplantae</taxon>
        <taxon>Streptophyta</taxon>
        <taxon>Embryophyta</taxon>
        <taxon>Tracheophyta</taxon>
        <taxon>Spermatophyta</taxon>
        <taxon>Magnoliopsida</taxon>
        <taxon>eudicotyledons</taxon>
        <taxon>Gunneridae</taxon>
        <taxon>Pentapetalae</taxon>
        <taxon>asterids</taxon>
        <taxon>campanulids</taxon>
        <taxon>Apiales</taxon>
        <taxon>Apiaceae</taxon>
        <taxon>Apioideae</taxon>
        <taxon>apioid superclade</taxon>
        <taxon>Tordylieae</taxon>
        <taxon>Tordyliinae</taxon>
        <taxon>Heracleum</taxon>
    </lineage>
</organism>
<dbReference type="Gene3D" id="3.40.850.10">
    <property type="entry name" value="Kinesin motor domain"/>
    <property type="match status" value="1"/>
</dbReference>
<evidence type="ECO:0000256" key="21">
    <source>
        <dbReference type="SAM" id="Coils"/>
    </source>
</evidence>
<keyword evidence="9" id="KW-0677">Repeat</keyword>
<feature type="compositionally biased region" description="Low complexity" evidence="22">
    <location>
        <begin position="577"/>
        <end position="589"/>
    </location>
</feature>
<evidence type="ECO:0000313" key="25">
    <source>
        <dbReference type="Proteomes" id="UP001237642"/>
    </source>
</evidence>
<keyword evidence="4" id="KW-1003">Cell membrane</keyword>
<dbReference type="FunFam" id="3.40.850.10:FF:000016">
    <property type="entry name" value="Kinesin-like protein"/>
    <property type="match status" value="1"/>
</dbReference>
<dbReference type="InterPro" id="IPR036961">
    <property type="entry name" value="Kinesin_motor_dom_sf"/>
</dbReference>
<dbReference type="SUPFAM" id="SSF52540">
    <property type="entry name" value="P-loop containing nucleoside triphosphate hydrolases"/>
    <property type="match status" value="1"/>
</dbReference>
<evidence type="ECO:0000256" key="17">
    <source>
        <dbReference type="ARBA" id="ARBA00023180"/>
    </source>
</evidence>
<dbReference type="InterPro" id="IPR027417">
    <property type="entry name" value="P-loop_NTPase"/>
</dbReference>
<evidence type="ECO:0000256" key="19">
    <source>
        <dbReference type="ARBA" id="ARBA00060413"/>
    </source>
</evidence>
<dbReference type="GO" id="GO:0005886">
    <property type="term" value="C:plasma membrane"/>
    <property type="evidence" value="ECO:0007669"/>
    <property type="project" value="UniProtKB-SubCell"/>
</dbReference>
<dbReference type="InterPro" id="IPR027640">
    <property type="entry name" value="Kinesin-like_fam"/>
</dbReference>
<keyword evidence="10 20" id="KW-0547">Nucleotide-binding</keyword>
<evidence type="ECO:0000256" key="8">
    <source>
        <dbReference type="ARBA" id="ARBA00022729"/>
    </source>
</evidence>
<dbReference type="EMBL" id="JAUIZM010000010">
    <property type="protein sequence ID" value="KAK1360593.1"/>
    <property type="molecule type" value="Genomic_DNA"/>
</dbReference>
<dbReference type="GO" id="GO:0006952">
    <property type="term" value="P:defense response"/>
    <property type="evidence" value="ECO:0007669"/>
    <property type="project" value="UniProtKB-ARBA"/>
</dbReference>
<keyword evidence="5" id="KW-0433">Leucine-rich repeat</keyword>
<dbReference type="GO" id="GO:0005874">
    <property type="term" value="C:microtubule"/>
    <property type="evidence" value="ECO:0007669"/>
    <property type="project" value="UniProtKB-KW"/>
</dbReference>
<keyword evidence="15" id="KW-0675">Receptor</keyword>
<dbReference type="InterPro" id="IPR021881">
    <property type="entry name" value="NACK_C"/>
</dbReference>
<evidence type="ECO:0000256" key="7">
    <source>
        <dbReference type="ARBA" id="ARBA00022701"/>
    </source>
</evidence>
<keyword evidence="11 20" id="KW-0067">ATP-binding</keyword>
<keyword evidence="6" id="KW-0812">Transmembrane</keyword>
<evidence type="ECO:0000256" key="5">
    <source>
        <dbReference type="ARBA" id="ARBA00022614"/>
    </source>
</evidence>
<evidence type="ECO:0000256" key="3">
    <source>
        <dbReference type="ARBA" id="ARBA00007310"/>
    </source>
</evidence>
<dbReference type="InterPro" id="IPR003591">
    <property type="entry name" value="Leu-rich_rpt_typical-subtyp"/>
</dbReference>
<dbReference type="PRINTS" id="PR00380">
    <property type="entry name" value="KINESINHEAVY"/>
</dbReference>
<dbReference type="PROSITE" id="PS00411">
    <property type="entry name" value="KINESIN_MOTOR_1"/>
    <property type="match status" value="1"/>
</dbReference>
<dbReference type="CDD" id="cd01374">
    <property type="entry name" value="KISc_CENP_E"/>
    <property type="match status" value="1"/>
</dbReference>
<keyword evidence="12" id="KW-1133">Transmembrane helix</keyword>
<evidence type="ECO:0000256" key="15">
    <source>
        <dbReference type="ARBA" id="ARBA00023170"/>
    </source>
</evidence>
<comment type="similarity">
    <text evidence="3">Belongs to the TRAFAC class myosin-kinesin ATPase superfamily. Kinesin family. KIN-7 subfamily.</text>
</comment>
<dbReference type="Proteomes" id="UP001237642">
    <property type="component" value="Unassembled WGS sequence"/>
</dbReference>
<evidence type="ECO:0000256" key="18">
    <source>
        <dbReference type="ARBA" id="ARBA00023212"/>
    </source>
</evidence>
<reference evidence="24" key="1">
    <citation type="submission" date="2023-02" db="EMBL/GenBank/DDBJ databases">
        <title>Genome of toxic invasive species Heracleum sosnowskyi carries increased number of genes despite the absence of recent whole-genome duplications.</title>
        <authorList>
            <person name="Schelkunov M."/>
            <person name="Shtratnikova V."/>
            <person name="Makarenko M."/>
            <person name="Klepikova A."/>
            <person name="Omelchenko D."/>
            <person name="Novikova G."/>
            <person name="Obukhova E."/>
            <person name="Bogdanov V."/>
            <person name="Penin A."/>
            <person name="Logacheva M."/>
        </authorList>
    </citation>
    <scope>NUCLEOTIDE SEQUENCE</scope>
    <source>
        <strain evidence="24">Hsosn_3</strain>
        <tissue evidence="24">Leaf</tissue>
    </source>
</reference>
<feature type="compositionally biased region" description="Basic and acidic residues" evidence="22">
    <location>
        <begin position="598"/>
        <end position="623"/>
    </location>
</feature>
<feature type="binding site" evidence="20">
    <location>
        <begin position="116"/>
        <end position="123"/>
    </location>
    <ligand>
        <name>ATP</name>
        <dbReference type="ChEBI" id="CHEBI:30616"/>
    </ligand>
</feature>
<dbReference type="Pfam" id="PF11995">
    <property type="entry name" value="DUF3490"/>
    <property type="match status" value="1"/>
</dbReference>
<dbReference type="SMART" id="SM00129">
    <property type="entry name" value="KISc"/>
    <property type="match status" value="1"/>
</dbReference>
<gene>
    <name evidence="24" type="ORF">POM88_045067</name>
</gene>
<dbReference type="FunFam" id="3.80.10.10:FF:000413">
    <property type="entry name" value="Inactive leucine-rich repeat receptor-like protein kinase"/>
    <property type="match status" value="1"/>
</dbReference>
<evidence type="ECO:0000256" key="1">
    <source>
        <dbReference type="ARBA" id="ARBA00004167"/>
    </source>
</evidence>
<dbReference type="InterPro" id="IPR032675">
    <property type="entry name" value="LRR_dom_sf"/>
</dbReference>
<evidence type="ECO:0000256" key="2">
    <source>
        <dbReference type="ARBA" id="ARBA00004236"/>
    </source>
</evidence>
<evidence type="ECO:0000256" key="14">
    <source>
        <dbReference type="ARBA" id="ARBA00023136"/>
    </source>
</evidence>
<feature type="compositionally biased region" description="Polar residues" evidence="22">
    <location>
        <begin position="652"/>
        <end position="663"/>
    </location>
</feature>
<keyword evidence="18" id="KW-0963">Cytoplasm</keyword>
<evidence type="ECO:0000256" key="4">
    <source>
        <dbReference type="ARBA" id="ARBA00022475"/>
    </source>
</evidence>
<evidence type="ECO:0000256" key="13">
    <source>
        <dbReference type="ARBA" id="ARBA00023054"/>
    </source>
</evidence>
<keyword evidence="7" id="KW-0493">Microtubule</keyword>
<dbReference type="PROSITE" id="PS50067">
    <property type="entry name" value="KINESIN_MOTOR_2"/>
    <property type="match status" value="1"/>
</dbReference>
<evidence type="ECO:0000256" key="16">
    <source>
        <dbReference type="ARBA" id="ARBA00023175"/>
    </source>
</evidence>
<sequence length="1204" mass="134727">MGSFRDDESMCSMQSLQSDLTTLSSVPGEKIFVAVRLRPMNDKETARNEASEWECINNSTIMHKHGLPEKSMLPTAYTFDKVFGSECSTKQVYEEGLKNVALSVVTGINTSIFAYGQTSSGKTYTMHGISESSMSDIFDYICEHDEREFVLKFSAMEIYNESVRDLLSLDSTPLRLLDDPERGTVVDKLTEVTLRDWSHLKQLLAVCEDERQIGETSLNATSSRSHQIIRMTVESYPRKFVSADDLSTLAASVSFVDLAGSERSSQTTAAGSRLKEGSHINRSLLTLGTVIRKLSKGKNRHVPFRDSKLTRILQNSLGGNARTAIICTMSPAHGHAEQSRNTLLFAASAKQVSTNAQVNVVMSEKALVKHLQKELARMENQLRNVASKSSPSDPASLLREKELLIEKMDTEIRDLTRQRDLAQSRLQEMLQSTSDNQVSKTWIAENHLLDTSEKGSWRYENSISDSSENGSPNEYMNQYFRPNLSRGWEEIAQKNYDSSEESCKEVRCLEVETAVIPLRPNEDGDIGHVHFDPTSEAPQPKSEDKKMTIDSEVPQPKSEVKKMTTDDSFVGSKPTESTSSSSDTDASSSRNFKSVNFRKYEKDEKDATPQNEYKVEFVAKPEEQILDTSSGKLPTRDSSCESDSVDEKEQNTETGPNIDTDSFLNGAMENKEALKHNYEVKYGENTVQDAETNKYELMKIVKGSNGSRISYSPENQSSDWKLEFERQRKQIIQLWDACYIPLVHRSFFFLLFQGDPSDSVYMEVEYRRLSFLMQTTSRGTSSGAMERERDMLSRQITKKYRRKQREVLYQKWGIELNSKKRRKQLSHKLWKDTEDMDDINASAALVAKLVGDPSKAPKETFGLSLVPQHGSFTIPSLEIICSEDFCLLVLVYFQNFNQLSGIVPASFICNALENSSSIRILQLGFNEFTGVSEPSNDPCFSNLQVLDLHENNIDGVFPHWFTNLSTLKILDVSGNLFSGGLFDDIGKLSSLEEFSVANNSLSGEIPNGIGDCRLLRVLDLERNSFSGLIPDFLGDLKRLTTLSLGRNWFTGLVPRGLASLDELELLDLSENKLNGKWPEEVWQLSNLTTLRSSHNEFSGEVPIGFADLKGLMVLNMSGCGFSGQVPASIGNFVNLKTLDLSKQSLSGKLPDELFGLPSLQVVALEENMLSGEVPEGFSSLSSLQILNLSSNEFIGLLSMAFFIP</sequence>
<dbReference type="Pfam" id="PF00560">
    <property type="entry name" value="LRR_1"/>
    <property type="match status" value="1"/>
</dbReference>
<keyword evidence="17" id="KW-0325">Glycoprotein</keyword>
<evidence type="ECO:0000313" key="24">
    <source>
        <dbReference type="EMBL" id="KAK1360593.1"/>
    </source>
</evidence>
<dbReference type="AlphaFoldDB" id="A0AAD8H5S8"/>
<dbReference type="InterPro" id="IPR019821">
    <property type="entry name" value="Kinesin_motor_CS"/>
</dbReference>
<keyword evidence="16 20" id="KW-0505">Motor protein</keyword>
<dbReference type="Pfam" id="PF00225">
    <property type="entry name" value="Kinesin"/>
    <property type="match status" value="1"/>
</dbReference>
<dbReference type="PANTHER" id="PTHR47968">
    <property type="entry name" value="CENTROMERE PROTEIN E"/>
    <property type="match status" value="1"/>
</dbReference>
<dbReference type="GO" id="GO:0000919">
    <property type="term" value="P:cell plate assembly"/>
    <property type="evidence" value="ECO:0007669"/>
    <property type="project" value="UniProtKB-ARBA"/>
</dbReference>
<evidence type="ECO:0000256" key="10">
    <source>
        <dbReference type="ARBA" id="ARBA00022741"/>
    </source>
</evidence>
<comment type="caution">
    <text evidence="24">The sequence shown here is derived from an EMBL/GenBank/DDBJ whole genome shotgun (WGS) entry which is preliminary data.</text>
</comment>
<dbReference type="Gene3D" id="3.80.10.10">
    <property type="entry name" value="Ribonuclease Inhibitor"/>
    <property type="match status" value="1"/>
</dbReference>
<keyword evidence="14" id="KW-0472">Membrane</keyword>
<proteinExistence type="inferred from homology"/>
<feature type="domain" description="Kinesin motor" evidence="23">
    <location>
        <begin position="30"/>
        <end position="352"/>
    </location>
</feature>
<evidence type="ECO:0000256" key="11">
    <source>
        <dbReference type="ARBA" id="ARBA00022840"/>
    </source>
</evidence>
<keyword evidence="18" id="KW-0206">Cytoskeleton</keyword>
<dbReference type="SMART" id="SM00369">
    <property type="entry name" value="LRR_TYP"/>
    <property type="match status" value="6"/>
</dbReference>
<dbReference type="GO" id="GO:0051707">
    <property type="term" value="P:response to other organism"/>
    <property type="evidence" value="ECO:0007669"/>
    <property type="project" value="UniProtKB-ARBA"/>
</dbReference>
<dbReference type="Pfam" id="PF13855">
    <property type="entry name" value="LRR_8"/>
    <property type="match status" value="3"/>
</dbReference>
<evidence type="ECO:0000259" key="23">
    <source>
        <dbReference type="PROSITE" id="PS50067"/>
    </source>
</evidence>
<dbReference type="GO" id="GO:0003777">
    <property type="term" value="F:microtubule motor activity"/>
    <property type="evidence" value="ECO:0007669"/>
    <property type="project" value="InterPro"/>
</dbReference>
<keyword evidence="25" id="KW-1185">Reference proteome</keyword>
<dbReference type="InterPro" id="IPR001752">
    <property type="entry name" value="Kinesin_motor_dom"/>
</dbReference>
<dbReference type="FunFam" id="3.80.10.10:FF:000299">
    <property type="entry name" value="Piriformospora indica-insensitive protein 2"/>
    <property type="match status" value="1"/>
</dbReference>
<accession>A0AAD8H5S8</accession>
<dbReference type="GO" id="GO:0009524">
    <property type="term" value="C:phragmoplast"/>
    <property type="evidence" value="ECO:0007669"/>
    <property type="project" value="UniProtKB-SubCell"/>
</dbReference>
<reference evidence="24" key="2">
    <citation type="submission" date="2023-05" db="EMBL/GenBank/DDBJ databases">
        <authorList>
            <person name="Schelkunov M.I."/>
        </authorList>
    </citation>
    <scope>NUCLEOTIDE SEQUENCE</scope>
    <source>
        <strain evidence="24">Hsosn_3</strain>
        <tissue evidence="24">Leaf</tissue>
    </source>
</reference>
<dbReference type="GO" id="GO:0008017">
    <property type="term" value="F:microtubule binding"/>
    <property type="evidence" value="ECO:0007669"/>
    <property type="project" value="InterPro"/>
</dbReference>
<protein>
    <submittedName>
        <fullName evidence="24">Kinesin-like protein NACK2</fullName>
    </submittedName>
</protein>
<feature type="compositionally biased region" description="Basic and acidic residues" evidence="22">
    <location>
        <begin position="520"/>
        <end position="533"/>
    </location>
</feature>
<name>A0AAD8H5S8_9APIA</name>
<evidence type="ECO:0000256" key="6">
    <source>
        <dbReference type="ARBA" id="ARBA00022692"/>
    </source>
</evidence>
<feature type="compositionally biased region" description="Basic and acidic residues" evidence="22">
    <location>
        <begin position="634"/>
        <end position="651"/>
    </location>
</feature>
<dbReference type="SUPFAM" id="SSF52058">
    <property type="entry name" value="L domain-like"/>
    <property type="match status" value="1"/>
</dbReference>
<dbReference type="GO" id="GO:0005524">
    <property type="term" value="F:ATP binding"/>
    <property type="evidence" value="ECO:0007669"/>
    <property type="project" value="UniProtKB-UniRule"/>
</dbReference>
<keyword evidence="8" id="KW-0732">Signal</keyword>
<dbReference type="InterPro" id="IPR001611">
    <property type="entry name" value="Leu-rich_rpt"/>
</dbReference>
<evidence type="ECO:0000256" key="12">
    <source>
        <dbReference type="ARBA" id="ARBA00022989"/>
    </source>
</evidence>
<feature type="coiled-coil region" evidence="21">
    <location>
        <begin position="361"/>
        <end position="432"/>
    </location>
</feature>
<keyword evidence="13 21" id="KW-0175">Coiled coil</keyword>
<evidence type="ECO:0000256" key="9">
    <source>
        <dbReference type="ARBA" id="ARBA00022737"/>
    </source>
</evidence>
<feature type="region of interest" description="Disordered" evidence="22">
    <location>
        <begin position="519"/>
        <end position="663"/>
    </location>
</feature>
<dbReference type="PANTHER" id="PTHR47968:SF54">
    <property type="entry name" value="KINESIN-LIKE PROTEIN NACK2"/>
    <property type="match status" value="1"/>
</dbReference>